<feature type="domain" description="N-acetyltransferase" evidence="3">
    <location>
        <begin position="6"/>
        <end position="159"/>
    </location>
</feature>
<accession>A0ABS5L7F5</accession>
<reference evidence="4 5" key="1">
    <citation type="submission" date="2020-02" db="EMBL/GenBank/DDBJ databases">
        <title>Acidophilic actinobacteria isolated from forest soil.</title>
        <authorList>
            <person name="Golinska P."/>
        </authorList>
    </citation>
    <scope>NUCLEOTIDE SEQUENCE [LARGE SCALE GENOMIC DNA]</scope>
    <source>
        <strain evidence="4 5">NL8</strain>
    </source>
</reference>
<evidence type="ECO:0000259" key="3">
    <source>
        <dbReference type="PROSITE" id="PS51186"/>
    </source>
</evidence>
<dbReference type="InterPro" id="IPR016181">
    <property type="entry name" value="Acyl_CoA_acyltransferase"/>
</dbReference>
<dbReference type="PANTHER" id="PTHR43420">
    <property type="entry name" value="ACETYLTRANSFERASE"/>
    <property type="match status" value="1"/>
</dbReference>
<comment type="caution">
    <text evidence="4">The sequence shown here is derived from an EMBL/GenBank/DDBJ whole genome shotgun (WGS) entry which is preliminary data.</text>
</comment>
<feature type="domain" description="N-acetyltransferase" evidence="3">
    <location>
        <begin position="185"/>
        <end position="323"/>
    </location>
</feature>
<sequence>SPNPALTWRPIVPGDAAAYAVLLNAIEDTDHFGEFYDEAAAAELIGDPVLDLARGTLVAFDGDVMVGYSLAAHKPLAVHTHRVMLTGGVHPAHRRRGIGARLLAAGIASARQLHAIHHPGLALAVDAQNNVRNAGAAAAYSAAGMTPIRWYTQMTHPLGEAIADAAVPTGFVIENHSAGTDGEFLAVRNEAFADHWGVVPMPEQQWRGTLSGWQSFRPELSFLLRDSATGTAAGMILTHSWDSDTEATGIRDAHYMLIGTRAAYRKRGVASALIAHAQHAARAAGYDRTSLEVDSASPTGANELYERVGFTVAGTQVRYTVEF</sequence>
<dbReference type="Pfam" id="PF00583">
    <property type="entry name" value="Acetyltransf_1"/>
    <property type="match status" value="2"/>
</dbReference>
<protein>
    <submittedName>
        <fullName evidence="4">GNAT family N-acetyltransferase</fullName>
        <ecNumber evidence="4">2.3.1.-</ecNumber>
    </submittedName>
</protein>
<evidence type="ECO:0000313" key="5">
    <source>
        <dbReference type="Proteomes" id="UP000730482"/>
    </source>
</evidence>
<dbReference type="Proteomes" id="UP000730482">
    <property type="component" value="Unassembled WGS sequence"/>
</dbReference>
<dbReference type="GO" id="GO:0016746">
    <property type="term" value="F:acyltransferase activity"/>
    <property type="evidence" value="ECO:0007669"/>
    <property type="project" value="UniProtKB-KW"/>
</dbReference>
<evidence type="ECO:0000313" key="4">
    <source>
        <dbReference type="EMBL" id="MBS2554285.1"/>
    </source>
</evidence>
<evidence type="ECO:0000256" key="2">
    <source>
        <dbReference type="ARBA" id="ARBA00023315"/>
    </source>
</evidence>
<dbReference type="CDD" id="cd04301">
    <property type="entry name" value="NAT_SF"/>
    <property type="match status" value="1"/>
</dbReference>
<dbReference type="InterPro" id="IPR050680">
    <property type="entry name" value="YpeA/RimI_acetyltransf"/>
</dbReference>
<dbReference type="EC" id="2.3.1.-" evidence="4"/>
<proteinExistence type="predicted"/>
<keyword evidence="5" id="KW-1185">Reference proteome</keyword>
<keyword evidence="2 4" id="KW-0012">Acyltransferase</keyword>
<feature type="non-terminal residue" evidence="4">
    <location>
        <position position="1"/>
    </location>
</feature>
<dbReference type="PANTHER" id="PTHR43420:SF12">
    <property type="entry name" value="N-ACETYLTRANSFERASE DOMAIN-CONTAINING PROTEIN"/>
    <property type="match status" value="1"/>
</dbReference>
<dbReference type="SUPFAM" id="SSF55729">
    <property type="entry name" value="Acyl-CoA N-acyltransferases (Nat)"/>
    <property type="match status" value="2"/>
</dbReference>
<dbReference type="PROSITE" id="PS51186">
    <property type="entry name" value="GNAT"/>
    <property type="match status" value="2"/>
</dbReference>
<keyword evidence="1 4" id="KW-0808">Transferase</keyword>
<gene>
    <name evidence="4" type="ORF">KGQ19_46270</name>
</gene>
<name>A0ABS5L7F5_9ACTN</name>
<dbReference type="RefSeq" id="WP_212021600.1">
    <property type="nucleotide sequence ID" value="NZ_JAAFYZ010000348.1"/>
</dbReference>
<evidence type="ECO:0000256" key="1">
    <source>
        <dbReference type="ARBA" id="ARBA00022679"/>
    </source>
</evidence>
<dbReference type="InterPro" id="IPR000182">
    <property type="entry name" value="GNAT_dom"/>
</dbReference>
<dbReference type="Gene3D" id="3.40.630.30">
    <property type="match status" value="1"/>
</dbReference>
<organism evidence="4 5">
    <name type="scientific">Catenulispora pinistramenti</name>
    <dbReference type="NCBI Taxonomy" id="2705254"/>
    <lineage>
        <taxon>Bacteria</taxon>
        <taxon>Bacillati</taxon>
        <taxon>Actinomycetota</taxon>
        <taxon>Actinomycetes</taxon>
        <taxon>Catenulisporales</taxon>
        <taxon>Catenulisporaceae</taxon>
        <taxon>Catenulispora</taxon>
    </lineage>
</organism>
<dbReference type="EMBL" id="JAAFYZ010000348">
    <property type="protein sequence ID" value="MBS2554285.1"/>
    <property type="molecule type" value="Genomic_DNA"/>
</dbReference>